<evidence type="ECO:0000313" key="2">
    <source>
        <dbReference type="Proteomes" id="UP000076874"/>
    </source>
</evidence>
<proteinExistence type="predicted"/>
<evidence type="ECO:0000313" key="1">
    <source>
        <dbReference type="EMBL" id="OAA57518.1"/>
    </source>
</evidence>
<sequence length="85" mass="9677">MSFECPEFRYREAMLLPATVGGGMTRVHPRLMAYSWMYGRESITKSSQDGRELFWAFVPVHRMAVDLPEGHVKCHAGRSPGVCYP</sequence>
<name>A0A167QCP7_9HYPO</name>
<organism evidence="1 2">
    <name type="scientific">Niveomyces insectorum RCEF 264</name>
    <dbReference type="NCBI Taxonomy" id="1081102"/>
    <lineage>
        <taxon>Eukaryota</taxon>
        <taxon>Fungi</taxon>
        <taxon>Dikarya</taxon>
        <taxon>Ascomycota</taxon>
        <taxon>Pezizomycotina</taxon>
        <taxon>Sordariomycetes</taxon>
        <taxon>Hypocreomycetidae</taxon>
        <taxon>Hypocreales</taxon>
        <taxon>Cordycipitaceae</taxon>
        <taxon>Niveomyces</taxon>
    </lineage>
</organism>
<dbReference type="Proteomes" id="UP000076874">
    <property type="component" value="Unassembled WGS sequence"/>
</dbReference>
<comment type="caution">
    <text evidence="1">The sequence shown here is derived from an EMBL/GenBank/DDBJ whole genome shotgun (WGS) entry which is preliminary data.</text>
</comment>
<keyword evidence="2" id="KW-1185">Reference proteome</keyword>
<accession>A0A167QCP7</accession>
<dbReference type="AlphaFoldDB" id="A0A167QCP7"/>
<gene>
    <name evidence="1" type="ORF">SPI_07177</name>
</gene>
<reference evidence="1 2" key="1">
    <citation type="journal article" date="2016" name="Genome Biol. Evol.">
        <title>Divergent and convergent evolution of fungal pathogenicity.</title>
        <authorList>
            <person name="Shang Y."/>
            <person name="Xiao G."/>
            <person name="Zheng P."/>
            <person name="Cen K."/>
            <person name="Zhan S."/>
            <person name="Wang C."/>
        </authorList>
    </citation>
    <scope>NUCLEOTIDE SEQUENCE [LARGE SCALE GENOMIC DNA]</scope>
    <source>
        <strain evidence="1 2">RCEF 264</strain>
    </source>
</reference>
<protein>
    <submittedName>
        <fullName evidence="1">Uncharacterized protein</fullName>
    </submittedName>
</protein>
<dbReference type="EMBL" id="AZHD01000014">
    <property type="protein sequence ID" value="OAA57518.1"/>
    <property type="molecule type" value="Genomic_DNA"/>
</dbReference>